<organism evidence="3 4">
    <name type="scientific">Exidia glandulosa HHB12029</name>
    <dbReference type="NCBI Taxonomy" id="1314781"/>
    <lineage>
        <taxon>Eukaryota</taxon>
        <taxon>Fungi</taxon>
        <taxon>Dikarya</taxon>
        <taxon>Basidiomycota</taxon>
        <taxon>Agaricomycotina</taxon>
        <taxon>Agaricomycetes</taxon>
        <taxon>Auriculariales</taxon>
        <taxon>Exidiaceae</taxon>
        <taxon>Exidia</taxon>
    </lineage>
</organism>
<gene>
    <name evidence="3" type="ORF">EXIGLDRAFT_763810</name>
</gene>
<dbReference type="Pfam" id="PF20152">
    <property type="entry name" value="DUF6534"/>
    <property type="match status" value="1"/>
</dbReference>
<sequence>MSPSLAYADYLSSLLVYQTATLLGALLSSVLFGIFCAQIYQYATSPGKDSRLIQCMVAVIVAIELAHIVLLWIYIVETSRSVLARTSDVFYASPPMYAAVFLAGIVGAMVQSFYAFRIYRFSHCIWLGVFPWIGSFARVGLSVVGIVLAFVGFAGRPFFIDDWIEKYGWVFFGTFGASVALDLFNTVALCVILSRHRNVTTETSQVLGKLIVWTMETGMLTSAVAVILLAITLAGSYDVLPAFLHIYPHS</sequence>
<evidence type="ECO:0000259" key="2">
    <source>
        <dbReference type="Pfam" id="PF20152"/>
    </source>
</evidence>
<feature type="transmembrane region" description="Helical" evidence="1">
    <location>
        <begin position="136"/>
        <end position="155"/>
    </location>
</feature>
<evidence type="ECO:0000313" key="4">
    <source>
        <dbReference type="Proteomes" id="UP000077266"/>
    </source>
</evidence>
<evidence type="ECO:0000256" key="1">
    <source>
        <dbReference type="SAM" id="Phobius"/>
    </source>
</evidence>
<keyword evidence="4" id="KW-1185">Reference proteome</keyword>
<reference evidence="3 4" key="1">
    <citation type="journal article" date="2016" name="Mol. Biol. Evol.">
        <title>Comparative Genomics of Early-Diverging Mushroom-Forming Fungi Provides Insights into the Origins of Lignocellulose Decay Capabilities.</title>
        <authorList>
            <person name="Nagy L.G."/>
            <person name="Riley R."/>
            <person name="Tritt A."/>
            <person name="Adam C."/>
            <person name="Daum C."/>
            <person name="Floudas D."/>
            <person name="Sun H."/>
            <person name="Yadav J.S."/>
            <person name="Pangilinan J."/>
            <person name="Larsson K.H."/>
            <person name="Matsuura K."/>
            <person name="Barry K."/>
            <person name="Labutti K."/>
            <person name="Kuo R."/>
            <person name="Ohm R.A."/>
            <person name="Bhattacharya S.S."/>
            <person name="Shirouzu T."/>
            <person name="Yoshinaga Y."/>
            <person name="Martin F.M."/>
            <person name="Grigoriev I.V."/>
            <person name="Hibbett D.S."/>
        </authorList>
    </citation>
    <scope>NUCLEOTIDE SEQUENCE [LARGE SCALE GENOMIC DNA]</scope>
    <source>
        <strain evidence="3 4">HHB12029</strain>
    </source>
</reference>
<keyword evidence="1" id="KW-0472">Membrane</keyword>
<feature type="transmembrane region" description="Helical" evidence="1">
    <location>
        <begin position="52"/>
        <end position="75"/>
    </location>
</feature>
<evidence type="ECO:0000313" key="3">
    <source>
        <dbReference type="EMBL" id="KZV98139.1"/>
    </source>
</evidence>
<dbReference type="PANTHER" id="PTHR40465:SF1">
    <property type="entry name" value="DUF6534 DOMAIN-CONTAINING PROTEIN"/>
    <property type="match status" value="1"/>
</dbReference>
<keyword evidence="1" id="KW-0812">Transmembrane</keyword>
<feature type="domain" description="DUF6534" evidence="2">
    <location>
        <begin position="178"/>
        <end position="237"/>
    </location>
</feature>
<dbReference type="AlphaFoldDB" id="A0A166B5X5"/>
<dbReference type="PANTHER" id="PTHR40465">
    <property type="entry name" value="CHROMOSOME 1, WHOLE GENOME SHOTGUN SEQUENCE"/>
    <property type="match status" value="1"/>
</dbReference>
<protein>
    <recommendedName>
        <fullName evidence="2">DUF6534 domain-containing protein</fullName>
    </recommendedName>
</protein>
<keyword evidence="1" id="KW-1133">Transmembrane helix</keyword>
<feature type="transmembrane region" description="Helical" evidence="1">
    <location>
        <begin position="95"/>
        <end position="116"/>
    </location>
</feature>
<dbReference type="Proteomes" id="UP000077266">
    <property type="component" value="Unassembled WGS sequence"/>
</dbReference>
<name>A0A166B5X5_EXIGL</name>
<accession>A0A166B5X5</accession>
<feature type="transmembrane region" description="Helical" evidence="1">
    <location>
        <begin position="167"/>
        <end position="194"/>
    </location>
</feature>
<dbReference type="STRING" id="1314781.A0A166B5X5"/>
<dbReference type="EMBL" id="KV425922">
    <property type="protein sequence ID" value="KZV98139.1"/>
    <property type="molecule type" value="Genomic_DNA"/>
</dbReference>
<feature type="transmembrane region" description="Helical" evidence="1">
    <location>
        <begin position="206"/>
        <end position="234"/>
    </location>
</feature>
<dbReference type="InterPro" id="IPR045339">
    <property type="entry name" value="DUF6534"/>
</dbReference>
<proteinExistence type="predicted"/>
<feature type="transmembrane region" description="Helical" evidence="1">
    <location>
        <begin position="20"/>
        <end position="40"/>
    </location>
</feature>
<dbReference type="InParanoid" id="A0A166B5X5"/>
<dbReference type="OrthoDB" id="2786217at2759"/>